<dbReference type="InterPro" id="IPR039446">
    <property type="entry name" value="DauR-like"/>
</dbReference>
<dbReference type="Pfam" id="PF08348">
    <property type="entry name" value="PAS_6"/>
    <property type="match status" value="1"/>
</dbReference>
<dbReference type="PANTHER" id="PTHR35568">
    <property type="entry name" value="TRANSCRIPTIONAL REGULATOR DAUR"/>
    <property type="match status" value="1"/>
</dbReference>
<reference evidence="3 4" key="1">
    <citation type="submission" date="2019-08" db="EMBL/GenBank/DDBJ databases">
        <title>Five species of Acinetobacter isolated from floral nectar and animal pollinators.</title>
        <authorList>
            <person name="Hendry T.A."/>
        </authorList>
    </citation>
    <scope>NUCLEOTIDE SEQUENCE [LARGE SCALE GENOMIC DNA]</scope>
    <source>
        <strain evidence="3 4">MD18.27</strain>
    </source>
</reference>
<organism evidence="3 4">
    <name type="scientific">Acinetobacter pollinis</name>
    <dbReference type="NCBI Taxonomy" id="2605270"/>
    <lineage>
        <taxon>Bacteria</taxon>
        <taxon>Pseudomonadati</taxon>
        <taxon>Pseudomonadota</taxon>
        <taxon>Gammaproteobacteria</taxon>
        <taxon>Moraxellales</taxon>
        <taxon>Moraxellaceae</taxon>
        <taxon>Acinetobacter</taxon>
    </lineage>
</organism>
<evidence type="ECO:0000313" key="3">
    <source>
        <dbReference type="EMBL" id="MEB5477127.1"/>
    </source>
</evidence>
<protein>
    <submittedName>
        <fullName evidence="3">PAS domain-containing protein</fullName>
    </submittedName>
</protein>
<dbReference type="PANTHER" id="PTHR35568:SF1">
    <property type="entry name" value="TRANSCRIPTIONAL REGULATOR DAUR"/>
    <property type="match status" value="1"/>
</dbReference>
<dbReference type="RefSeq" id="WP_325775518.1">
    <property type="nucleotide sequence ID" value="NZ_VTDN01000006.1"/>
</dbReference>
<dbReference type="Pfam" id="PF13309">
    <property type="entry name" value="HTH_22"/>
    <property type="match status" value="1"/>
</dbReference>
<accession>A0ABU6DW73</accession>
<feature type="domain" description="Transcriptional regulator DauR-like HTH" evidence="2">
    <location>
        <begin position="149"/>
        <end position="208"/>
    </location>
</feature>
<proteinExistence type="predicted"/>
<keyword evidence="4" id="KW-1185">Reference proteome</keyword>
<evidence type="ECO:0000259" key="1">
    <source>
        <dbReference type="Pfam" id="PF08348"/>
    </source>
</evidence>
<feature type="domain" description="YheO-like" evidence="1">
    <location>
        <begin position="12"/>
        <end position="122"/>
    </location>
</feature>
<dbReference type="EMBL" id="VTDN01000006">
    <property type="protein sequence ID" value="MEB5477127.1"/>
    <property type="molecule type" value="Genomic_DNA"/>
</dbReference>
<dbReference type="InterPro" id="IPR039445">
    <property type="entry name" value="DauR-like_HTH"/>
</dbReference>
<dbReference type="InterPro" id="IPR013559">
    <property type="entry name" value="YheO"/>
</dbReference>
<gene>
    <name evidence="3" type="ORF">I2F25_08755</name>
</gene>
<comment type="caution">
    <text evidence="3">The sequence shown here is derived from an EMBL/GenBank/DDBJ whole genome shotgun (WGS) entry which is preliminary data.</text>
</comment>
<dbReference type="Proteomes" id="UP001339883">
    <property type="component" value="Unassembled WGS sequence"/>
</dbReference>
<evidence type="ECO:0000313" key="4">
    <source>
        <dbReference type="Proteomes" id="UP001339883"/>
    </source>
</evidence>
<evidence type="ECO:0000259" key="2">
    <source>
        <dbReference type="Pfam" id="PF13309"/>
    </source>
</evidence>
<sequence>MSDSQLDEQHLLAQLDIIADGLSQTLKPFCEVVVHHLNGDQQGIHRIYNNLSNRIEGDPVTTLGEARISDDNYPSIIANYANTLPDGKPLKSTSIGIKNKQGKYIAALCLNVDIAAFSTVQHMLAQFTAVGDLQPKEKLQPFNQDDLIEYMNQFSAAKGISVRGLSSQERKQLMSELKEQGFLEIRRSIDLIAKHLGVSRPTIYAYLK</sequence>
<name>A0ABU6DW73_9GAMM</name>